<dbReference type="KEGG" id="dae:Dtox_3698"/>
<dbReference type="OrthoDB" id="1684751at2"/>
<dbReference type="RefSeq" id="WP_015759092.1">
    <property type="nucleotide sequence ID" value="NC_013216.1"/>
</dbReference>
<proteinExistence type="predicted"/>
<evidence type="ECO:0000313" key="2">
    <source>
        <dbReference type="EMBL" id="ACV64406.1"/>
    </source>
</evidence>
<dbReference type="STRING" id="485916.Dtox_3698"/>
<dbReference type="EMBL" id="CP001720">
    <property type="protein sequence ID" value="ACV64406.1"/>
    <property type="molecule type" value="Genomic_DNA"/>
</dbReference>
<dbReference type="NCBIfam" id="TIGR01764">
    <property type="entry name" value="excise"/>
    <property type="match status" value="1"/>
</dbReference>
<accession>C8VWP2</accession>
<feature type="domain" description="Helix-turn-helix" evidence="1">
    <location>
        <begin position="10"/>
        <end position="57"/>
    </location>
</feature>
<reference evidence="2 3" key="1">
    <citation type="journal article" date="2009" name="Stand. Genomic Sci.">
        <title>Complete genome sequence of Desulfotomaculum acetoxidans type strain (5575).</title>
        <authorList>
            <person name="Spring S."/>
            <person name="Lapidus A."/>
            <person name="Schroder M."/>
            <person name="Gleim D."/>
            <person name="Sims D."/>
            <person name="Meincke L."/>
            <person name="Glavina Del Rio T."/>
            <person name="Tice H."/>
            <person name="Copeland A."/>
            <person name="Cheng J.F."/>
            <person name="Lucas S."/>
            <person name="Chen F."/>
            <person name="Nolan M."/>
            <person name="Bruce D."/>
            <person name="Goodwin L."/>
            <person name="Pitluck S."/>
            <person name="Ivanova N."/>
            <person name="Mavromatis K."/>
            <person name="Mikhailova N."/>
            <person name="Pati A."/>
            <person name="Chen A."/>
            <person name="Palaniappan K."/>
            <person name="Land M."/>
            <person name="Hauser L."/>
            <person name="Chang Y.J."/>
            <person name="Jeffries C.D."/>
            <person name="Chain P."/>
            <person name="Saunders E."/>
            <person name="Brettin T."/>
            <person name="Detter J.C."/>
            <person name="Goker M."/>
            <person name="Bristow J."/>
            <person name="Eisen J.A."/>
            <person name="Markowitz V."/>
            <person name="Hugenholtz P."/>
            <person name="Kyrpides N.C."/>
            <person name="Klenk H.P."/>
            <person name="Han C."/>
        </authorList>
    </citation>
    <scope>NUCLEOTIDE SEQUENCE [LARGE SCALE GENOMIC DNA]</scope>
    <source>
        <strain evidence="3">ATCC 49208 / DSM 771 / VKM B-1644</strain>
    </source>
</reference>
<dbReference type="InterPro" id="IPR010093">
    <property type="entry name" value="SinI_DNA-bd"/>
</dbReference>
<dbReference type="AlphaFoldDB" id="C8VWP2"/>
<name>C8VWP2_DESAS</name>
<dbReference type="Pfam" id="PF12728">
    <property type="entry name" value="HTH_17"/>
    <property type="match status" value="1"/>
</dbReference>
<sequence>MQGERRKATFTIPETAKLLGISRAHAYELVKIGKIPAIRLGAKRLIIPVEAIERLLSAY</sequence>
<protein>
    <submittedName>
        <fullName evidence="2">DNA binding domain protein, excisionase family</fullName>
    </submittedName>
</protein>
<evidence type="ECO:0000313" key="3">
    <source>
        <dbReference type="Proteomes" id="UP000002217"/>
    </source>
</evidence>
<dbReference type="HOGENOM" id="CLU_140176_12_3_9"/>
<dbReference type="Proteomes" id="UP000002217">
    <property type="component" value="Chromosome"/>
</dbReference>
<dbReference type="GO" id="GO:0003677">
    <property type="term" value="F:DNA binding"/>
    <property type="evidence" value="ECO:0007669"/>
    <property type="project" value="InterPro"/>
</dbReference>
<organism evidence="2 3">
    <name type="scientific">Desulfofarcimen acetoxidans (strain ATCC 49208 / DSM 771 / KCTC 5769 / VKM B-1644 / 5575)</name>
    <name type="common">Desulfotomaculum acetoxidans</name>
    <dbReference type="NCBI Taxonomy" id="485916"/>
    <lineage>
        <taxon>Bacteria</taxon>
        <taxon>Bacillati</taxon>
        <taxon>Bacillota</taxon>
        <taxon>Clostridia</taxon>
        <taxon>Eubacteriales</taxon>
        <taxon>Peptococcaceae</taxon>
        <taxon>Desulfofarcimen</taxon>
    </lineage>
</organism>
<gene>
    <name evidence="2" type="ordered locus">Dtox_3698</name>
</gene>
<evidence type="ECO:0000259" key="1">
    <source>
        <dbReference type="Pfam" id="PF12728"/>
    </source>
</evidence>
<dbReference type="InterPro" id="IPR041657">
    <property type="entry name" value="HTH_17"/>
</dbReference>
<keyword evidence="3" id="KW-1185">Reference proteome</keyword>